<evidence type="ECO:0000313" key="1">
    <source>
        <dbReference type="EMBL" id="TDQ47110.1"/>
    </source>
</evidence>
<dbReference type="PANTHER" id="PTHR40470">
    <property type="entry name" value="PHYTANOYL-COA DIOXYGENASE FAMILY PROTEIN (AFU_ORTHOLOGUE AFUA_2G15850)"/>
    <property type="match status" value="1"/>
</dbReference>
<dbReference type="AlphaFoldDB" id="A0A4R6UJI9"/>
<dbReference type="Pfam" id="PF05721">
    <property type="entry name" value="PhyH"/>
    <property type="match status" value="1"/>
</dbReference>
<dbReference type="Proteomes" id="UP000295375">
    <property type="component" value="Unassembled WGS sequence"/>
</dbReference>
<dbReference type="EMBL" id="SNYM01000011">
    <property type="protein sequence ID" value="TDQ47110.1"/>
    <property type="molecule type" value="Genomic_DNA"/>
</dbReference>
<evidence type="ECO:0000313" key="2">
    <source>
        <dbReference type="Proteomes" id="UP000295375"/>
    </source>
</evidence>
<sequence length="278" mass="31874">MMVSSPAPENSILQKMNSYLKRFEENGYLLLSQCLTTETTSAVKQIVSNVYQQWLANNAVAYANQGLLNMHSLTAPHYFALHQEQRAVLFDRMATPDLVQITQAAFGDELYFHGTQLFFNPVNREQPTYWHRDIQYMGLSEDDQQRYLSELCNLHVRIPLIPETGFELVPGSHRRWDTEQERQTRLELAGRAKSDALTNGKCFDLQPGDVLIFSAHILHRGHYLNNPERLSLDILLGKPHVLVSSSLDERQLPTDEELELVEHPLWYQNARKLIGSGA</sequence>
<dbReference type="GO" id="GO:0016706">
    <property type="term" value="F:2-oxoglutarate-dependent dioxygenase activity"/>
    <property type="evidence" value="ECO:0007669"/>
    <property type="project" value="UniProtKB-ARBA"/>
</dbReference>
<proteinExistence type="predicted"/>
<keyword evidence="1" id="KW-0223">Dioxygenase</keyword>
<protein>
    <submittedName>
        <fullName evidence="1">Phytanoyl-CoA dioxygenase PhyH</fullName>
    </submittedName>
</protein>
<keyword evidence="2" id="KW-1185">Reference proteome</keyword>
<organism evidence="1 2">
    <name type="scientific">Permianibacter aggregans</name>
    <dbReference type="NCBI Taxonomy" id="1510150"/>
    <lineage>
        <taxon>Bacteria</taxon>
        <taxon>Pseudomonadati</taxon>
        <taxon>Pseudomonadota</taxon>
        <taxon>Gammaproteobacteria</taxon>
        <taxon>Pseudomonadales</taxon>
        <taxon>Pseudomonadaceae</taxon>
        <taxon>Permianibacter</taxon>
    </lineage>
</organism>
<accession>A0A4R6UJI9</accession>
<dbReference type="RefSeq" id="WP_133591298.1">
    <property type="nucleotide sequence ID" value="NZ_CP037953.1"/>
</dbReference>
<reference evidence="1 2" key="1">
    <citation type="submission" date="2019-03" db="EMBL/GenBank/DDBJ databases">
        <title>Genomic Encyclopedia of Type Strains, Phase IV (KMG-IV): sequencing the most valuable type-strain genomes for metagenomic binning, comparative biology and taxonomic classification.</title>
        <authorList>
            <person name="Goeker M."/>
        </authorList>
    </citation>
    <scope>NUCLEOTIDE SEQUENCE [LARGE SCALE GENOMIC DNA]</scope>
    <source>
        <strain evidence="1 2">DSM 103792</strain>
    </source>
</reference>
<dbReference type="Gene3D" id="2.60.120.620">
    <property type="entry name" value="q2cbj1_9rhob like domain"/>
    <property type="match status" value="1"/>
</dbReference>
<dbReference type="OrthoDB" id="345086at2"/>
<dbReference type="SUPFAM" id="SSF51197">
    <property type="entry name" value="Clavaminate synthase-like"/>
    <property type="match status" value="1"/>
</dbReference>
<dbReference type="PANTHER" id="PTHR40470:SF1">
    <property type="entry name" value="PHYTANOYL-COA DIOXYGENASE FAMILY PROTEIN (AFU_ORTHOLOGUE AFUA_2G15850)"/>
    <property type="match status" value="1"/>
</dbReference>
<keyword evidence="1" id="KW-0560">Oxidoreductase</keyword>
<name>A0A4R6UJI9_9GAMM</name>
<comment type="caution">
    <text evidence="1">The sequence shown here is derived from an EMBL/GenBank/DDBJ whole genome shotgun (WGS) entry which is preliminary data.</text>
</comment>
<dbReference type="InterPro" id="IPR008775">
    <property type="entry name" value="Phytyl_CoA_dOase-like"/>
</dbReference>
<gene>
    <name evidence="1" type="ORF">EV696_11138</name>
</gene>